<reference evidence="2" key="1">
    <citation type="submission" date="2016-10" db="EMBL/GenBank/DDBJ databases">
        <authorList>
            <person name="Varghese N."/>
            <person name="Submissions S."/>
        </authorList>
    </citation>
    <scope>NUCLEOTIDE SEQUENCE [LARGE SCALE GENOMIC DNA]</scope>
    <source>
        <strain evidence="2">IBRC-M10078</strain>
    </source>
</reference>
<organism evidence="1 2">
    <name type="scientific">Litchfieldia salsa</name>
    <dbReference type="NCBI Taxonomy" id="930152"/>
    <lineage>
        <taxon>Bacteria</taxon>
        <taxon>Bacillati</taxon>
        <taxon>Bacillota</taxon>
        <taxon>Bacilli</taxon>
        <taxon>Bacillales</taxon>
        <taxon>Bacillaceae</taxon>
        <taxon>Litchfieldia</taxon>
    </lineage>
</organism>
<dbReference type="RefSeq" id="WP_090852722.1">
    <property type="nucleotide sequence ID" value="NZ_FNJU01000003.1"/>
</dbReference>
<dbReference type="STRING" id="930152.SAMN05216565_103545"/>
<keyword evidence="2" id="KW-1185">Reference proteome</keyword>
<dbReference type="EMBL" id="FNJU01000003">
    <property type="protein sequence ID" value="SDP53765.1"/>
    <property type="molecule type" value="Genomic_DNA"/>
</dbReference>
<evidence type="ECO:0000313" key="1">
    <source>
        <dbReference type="EMBL" id="SDP53765.1"/>
    </source>
</evidence>
<evidence type="ECO:0000313" key="2">
    <source>
        <dbReference type="Proteomes" id="UP000199159"/>
    </source>
</evidence>
<dbReference type="AlphaFoldDB" id="A0A1H0TIU9"/>
<protein>
    <submittedName>
        <fullName evidence="1">Uncharacterized protein</fullName>
    </submittedName>
</protein>
<dbReference type="Proteomes" id="UP000199159">
    <property type="component" value="Unassembled WGS sequence"/>
</dbReference>
<dbReference type="OrthoDB" id="2886479at2"/>
<proteinExistence type="predicted"/>
<sequence length="64" mass="7149">MDQLQFDVINKALQSSTLALENEGIASLDQAKEDLLQALSIAMSVDKVYLTRLADENMTYQNQT</sequence>
<gene>
    <name evidence="1" type="ORF">SAMN05216565_103545</name>
</gene>
<accession>A0A1H0TIU9</accession>
<name>A0A1H0TIU9_9BACI</name>